<name>A0ABP9ZQ54_9GAMM</name>
<dbReference type="Gene3D" id="3.10.450.160">
    <property type="entry name" value="inner membrane protein cigr"/>
    <property type="match status" value="1"/>
</dbReference>
<dbReference type="Proteomes" id="UP001486808">
    <property type="component" value="Unassembled WGS sequence"/>
</dbReference>
<comment type="caution">
    <text evidence="3">The sequence shown here is derived from an EMBL/GenBank/DDBJ whole genome shotgun (WGS) entry which is preliminary data.</text>
</comment>
<organism evidence="3 4">
    <name type="scientific">Halopseudomonas sabulinigri</name>
    <dbReference type="NCBI Taxonomy" id="472181"/>
    <lineage>
        <taxon>Bacteria</taxon>
        <taxon>Pseudomonadati</taxon>
        <taxon>Pseudomonadota</taxon>
        <taxon>Gammaproteobacteria</taxon>
        <taxon>Pseudomonadales</taxon>
        <taxon>Pseudomonadaceae</taxon>
        <taxon>Halopseudomonas</taxon>
    </lineage>
</organism>
<reference evidence="3 4" key="1">
    <citation type="submission" date="2024-04" db="EMBL/GenBank/DDBJ databases">
        <title>Draft genome sequence of Halopseudomonas sabulinigri NBRC 116187.</title>
        <authorList>
            <person name="Miyakawa T."/>
            <person name="Kusuya Y."/>
            <person name="Miura T."/>
        </authorList>
    </citation>
    <scope>NUCLEOTIDE SEQUENCE [LARGE SCALE GENOMIC DNA]</scope>
    <source>
        <strain evidence="3 4">4NH20-0042</strain>
    </source>
</reference>
<gene>
    <name evidence="3" type="ORF">NBRC116187_19480</name>
</gene>
<proteinExistence type="predicted"/>
<evidence type="ECO:0000313" key="4">
    <source>
        <dbReference type="Proteomes" id="UP001486808"/>
    </source>
</evidence>
<evidence type="ECO:0008006" key="5">
    <source>
        <dbReference type="Google" id="ProtNLM"/>
    </source>
</evidence>
<dbReference type="EMBL" id="BAABWD010000002">
    <property type="protein sequence ID" value="GAA6131588.1"/>
    <property type="molecule type" value="Genomic_DNA"/>
</dbReference>
<keyword evidence="2" id="KW-0732">Signal</keyword>
<protein>
    <recommendedName>
        <fullName evidence="5">Regulator RcnB of Ni and Co efflux</fullName>
    </recommendedName>
</protein>
<keyword evidence="4" id="KW-1185">Reference proteome</keyword>
<accession>A0ABP9ZQ54</accession>
<feature type="compositionally biased region" description="Basic and acidic residues" evidence="1">
    <location>
        <begin position="41"/>
        <end position="54"/>
    </location>
</feature>
<feature type="region of interest" description="Disordered" evidence="1">
    <location>
        <begin position="73"/>
        <end position="99"/>
    </location>
</feature>
<feature type="region of interest" description="Disordered" evidence="1">
    <location>
        <begin position="23"/>
        <end position="54"/>
    </location>
</feature>
<feature type="chain" id="PRO_5046612080" description="Regulator RcnB of Ni and Co efflux" evidence="2">
    <location>
        <begin position="25"/>
        <end position="143"/>
    </location>
</feature>
<feature type="signal peptide" evidence="2">
    <location>
        <begin position="1"/>
        <end position="24"/>
    </location>
</feature>
<dbReference type="RefSeq" id="WP_353388230.1">
    <property type="nucleotide sequence ID" value="NZ_BAABWD010000002.1"/>
</dbReference>
<evidence type="ECO:0000256" key="2">
    <source>
        <dbReference type="SAM" id="SignalP"/>
    </source>
</evidence>
<evidence type="ECO:0000313" key="3">
    <source>
        <dbReference type="EMBL" id="GAA6131588.1"/>
    </source>
</evidence>
<sequence length="143" mass="16068">MNKRLPYLLTASVIAIALATPLQAKPDNHPGQGNNKGGGHYQEERHEQRERDARIDINDQLVRSIFRDNHQYVDSRDSLPPGIRKNLARGKPLPPGIAKQIDPRLSRQLPHYDGYDWRQAGEDAILVSVTTGIIEAIINDAFD</sequence>
<dbReference type="NCBIfam" id="NF040487">
    <property type="entry name" value="T3SS_CigR_fam"/>
    <property type="match status" value="1"/>
</dbReference>
<evidence type="ECO:0000256" key="1">
    <source>
        <dbReference type="SAM" id="MobiDB-lite"/>
    </source>
</evidence>